<evidence type="ECO:0000256" key="3">
    <source>
        <dbReference type="ARBA" id="ARBA00022722"/>
    </source>
</evidence>
<keyword evidence="6" id="KW-0695">RNA-directed DNA polymerase</keyword>
<dbReference type="CDD" id="cd09274">
    <property type="entry name" value="RNase_HI_RT_Ty3"/>
    <property type="match status" value="1"/>
</dbReference>
<dbReference type="InterPro" id="IPR043502">
    <property type="entry name" value="DNA/RNA_pol_sf"/>
</dbReference>
<dbReference type="InterPro" id="IPR050951">
    <property type="entry name" value="Retrovirus_Pol_polyprotein"/>
</dbReference>
<evidence type="ECO:0000256" key="1">
    <source>
        <dbReference type="ARBA" id="ARBA00022679"/>
    </source>
</evidence>
<keyword evidence="5" id="KW-0378">Hydrolase</keyword>
<keyword evidence="3" id="KW-0540">Nuclease</keyword>
<proteinExistence type="predicted"/>
<evidence type="ECO:0000259" key="7">
    <source>
        <dbReference type="Pfam" id="PF17917"/>
    </source>
</evidence>
<evidence type="ECO:0000256" key="4">
    <source>
        <dbReference type="ARBA" id="ARBA00022759"/>
    </source>
</evidence>
<keyword evidence="2" id="KW-0548">Nucleotidyltransferase</keyword>
<evidence type="ECO:0000256" key="5">
    <source>
        <dbReference type="ARBA" id="ARBA00022801"/>
    </source>
</evidence>
<dbReference type="PANTHER" id="PTHR37984:SF5">
    <property type="entry name" value="PROTEIN NYNRIN-LIKE"/>
    <property type="match status" value="1"/>
</dbReference>
<dbReference type="Gene3D" id="3.30.70.270">
    <property type="match status" value="1"/>
</dbReference>
<dbReference type="Proteomes" id="UP001057375">
    <property type="component" value="Unassembled WGS sequence"/>
</dbReference>
<evidence type="ECO:0000313" key="9">
    <source>
        <dbReference type="Proteomes" id="UP001057375"/>
    </source>
</evidence>
<evidence type="ECO:0000313" key="8">
    <source>
        <dbReference type="EMBL" id="GKT31850.1"/>
    </source>
</evidence>
<keyword evidence="1" id="KW-0808">Transferase</keyword>
<dbReference type="InterPro" id="IPR043128">
    <property type="entry name" value="Rev_trsase/Diguanyl_cyclase"/>
</dbReference>
<organism evidence="8 9">
    <name type="scientific">Aduncisulcus paluster</name>
    <dbReference type="NCBI Taxonomy" id="2918883"/>
    <lineage>
        <taxon>Eukaryota</taxon>
        <taxon>Metamonada</taxon>
        <taxon>Carpediemonas-like organisms</taxon>
        <taxon>Aduncisulcus</taxon>
    </lineage>
</organism>
<dbReference type="EMBL" id="BQXS01002274">
    <property type="protein sequence ID" value="GKT31850.1"/>
    <property type="molecule type" value="Genomic_DNA"/>
</dbReference>
<comment type="caution">
    <text evidence="8">The sequence shown here is derived from an EMBL/GenBank/DDBJ whole genome shotgun (WGS) entry which is preliminary data.</text>
</comment>
<dbReference type="InterPro" id="IPR041373">
    <property type="entry name" value="RT_RNaseH"/>
</dbReference>
<keyword evidence="4" id="KW-0255">Endonuclease</keyword>
<accession>A0ABQ5KH52</accession>
<dbReference type="PANTHER" id="PTHR37984">
    <property type="entry name" value="PROTEIN CBG26694"/>
    <property type="match status" value="1"/>
</dbReference>
<feature type="domain" description="Reverse transcriptase RNase H-like" evidence="7">
    <location>
        <begin position="78"/>
        <end position="177"/>
    </location>
</feature>
<evidence type="ECO:0000256" key="2">
    <source>
        <dbReference type="ARBA" id="ARBA00022695"/>
    </source>
</evidence>
<name>A0ABQ5KH52_9EUKA</name>
<feature type="non-terminal residue" evidence="8">
    <location>
        <position position="242"/>
    </location>
</feature>
<protein>
    <recommendedName>
        <fullName evidence="7">Reverse transcriptase RNase H-like domain-containing protein</fullName>
    </recommendedName>
</protein>
<sequence length="242" mass="28145">MLKDMMAPRCKKDLRRMLGMATYLMSFVPDFSRMLEPISKLLKGEETEIRWETEQAEAWQRLVKTLEEKMILYHPSSNSDLVLRKDASTIGVGGMVAMIQDGVEKPLAFFSKKFTEVQQKWCTLDQEAFGLFWVMSKAKNFLWGRRFIAETDHRNLSFMLKSESAKVQRWRMAVMEFDFVIHHIKGKDNTVADTLSRCYVKSLSTKSLVEIAKTAQEALTDEEKSHLKEKDGFWVDKLDRVV</sequence>
<reference evidence="8" key="1">
    <citation type="submission" date="2022-03" db="EMBL/GenBank/DDBJ databases">
        <title>Draft genome sequence of Aduncisulcus paluster, a free-living microaerophilic Fornicata.</title>
        <authorList>
            <person name="Yuyama I."/>
            <person name="Kume K."/>
            <person name="Tamura T."/>
            <person name="Inagaki Y."/>
            <person name="Hashimoto T."/>
        </authorList>
    </citation>
    <scope>NUCLEOTIDE SEQUENCE</scope>
    <source>
        <strain evidence="8">NY0171</strain>
    </source>
</reference>
<evidence type="ECO:0000256" key="6">
    <source>
        <dbReference type="ARBA" id="ARBA00022918"/>
    </source>
</evidence>
<dbReference type="Pfam" id="PF17917">
    <property type="entry name" value="RT_RNaseH"/>
    <property type="match status" value="1"/>
</dbReference>
<dbReference type="SUPFAM" id="SSF56672">
    <property type="entry name" value="DNA/RNA polymerases"/>
    <property type="match status" value="1"/>
</dbReference>
<keyword evidence="9" id="KW-1185">Reference proteome</keyword>
<gene>
    <name evidence="8" type="ORF">ADUPG1_002115</name>
</gene>